<dbReference type="SUPFAM" id="SSF53850">
    <property type="entry name" value="Periplasmic binding protein-like II"/>
    <property type="match status" value="1"/>
</dbReference>
<organism evidence="6 7">
    <name type="scientific">Vibrio parahaemolyticus</name>
    <dbReference type="NCBI Taxonomy" id="670"/>
    <lineage>
        <taxon>Bacteria</taxon>
        <taxon>Pseudomonadati</taxon>
        <taxon>Pseudomonadota</taxon>
        <taxon>Gammaproteobacteria</taxon>
        <taxon>Vibrionales</taxon>
        <taxon>Vibrionaceae</taxon>
        <taxon>Vibrio</taxon>
    </lineage>
</organism>
<comment type="caution">
    <text evidence="6">The sequence shown here is derived from an EMBL/GenBank/DDBJ whole genome shotgun (WGS) entry which is preliminary data.</text>
</comment>
<dbReference type="SMART" id="SM00062">
    <property type="entry name" value="PBPb"/>
    <property type="match status" value="1"/>
</dbReference>
<dbReference type="EMBL" id="LIRS01000012">
    <property type="protein sequence ID" value="KOY42336.1"/>
    <property type="molecule type" value="Genomic_DNA"/>
</dbReference>
<evidence type="ECO:0000256" key="3">
    <source>
        <dbReference type="ARBA" id="ARBA00022729"/>
    </source>
</evidence>
<feature type="domain" description="Solute-binding protein family 3/N-terminal" evidence="5">
    <location>
        <begin position="31"/>
        <end position="278"/>
    </location>
</feature>
<name>A0AAW3J3V1_VIBPH</name>
<dbReference type="PANTHER" id="PTHR30085">
    <property type="entry name" value="AMINO ACID ABC TRANSPORTER PERMEASE"/>
    <property type="match status" value="1"/>
</dbReference>
<keyword evidence="2" id="KW-0813">Transport</keyword>
<evidence type="ECO:0000256" key="1">
    <source>
        <dbReference type="ARBA" id="ARBA00010333"/>
    </source>
</evidence>
<proteinExistence type="inferred from homology"/>
<evidence type="ECO:0000259" key="5">
    <source>
        <dbReference type="SMART" id="SM00062"/>
    </source>
</evidence>
<reference evidence="6 7" key="1">
    <citation type="submission" date="2015-07" db="EMBL/GenBank/DDBJ databases">
        <title>Foodborne Vibrio parahaemolyticus Isolates.</title>
        <authorList>
            <person name="Ronholm J."/>
            <person name="Petronella N."/>
            <person name="Kenwell R."/>
            <person name="Banerjee S."/>
        </authorList>
    </citation>
    <scope>NUCLEOTIDE SEQUENCE [LARGE SCALE GENOMIC DNA]</scope>
    <source>
        <strain evidence="6 7">HS-06-05</strain>
    </source>
</reference>
<dbReference type="RefSeq" id="WP_053300432.1">
    <property type="nucleotide sequence ID" value="NZ_CAMFHQ010000046.1"/>
</dbReference>
<feature type="chain" id="PRO_5043486978" description="Solute-binding protein family 3/N-terminal domain-containing protein" evidence="4">
    <location>
        <begin position="28"/>
        <end position="292"/>
    </location>
</feature>
<dbReference type="PANTHER" id="PTHR30085:SF6">
    <property type="entry name" value="ABC TRANSPORTER GLUTAMINE-BINDING PROTEIN GLNH"/>
    <property type="match status" value="1"/>
</dbReference>
<evidence type="ECO:0000313" key="7">
    <source>
        <dbReference type="Proteomes" id="UP000037697"/>
    </source>
</evidence>
<dbReference type="Pfam" id="PF00497">
    <property type="entry name" value="SBP_bac_3"/>
    <property type="match status" value="1"/>
</dbReference>
<dbReference type="GO" id="GO:0005576">
    <property type="term" value="C:extracellular region"/>
    <property type="evidence" value="ECO:0007669"/>
    <property type="project" value="TreeGrafter"/>
</dbReference>
<sequence length="292" mass="31976">MLNKKSVLQGALALSVLLPATMNVALANENSLTFGYIADEAPFSSLNQVTGQPDGYTIELCKAVAQSMGVNNSNVKFVPVTLESGLEKISTSDIDMLCSAVTPTAERRQLASFSLPVFQGGVSAVLHKDAPHDLKRVLEGKPAHEGPKWRATINRGLANHTYVVHKQTVTEAWVKEQVKRLGVVANILTVDTHEQGLALVNSGEADAYFAEVDSLSNELTKGNFNNLELSGRVYETALQSIALPRNNDDFRLQVDKALSDTYNSAEFTKLYQRYFGHQQTEGIEAIKYFSLK</sequence>
<keyword evidence="3 4" id="KW-0732">Signal</keyword>
<gene>
    <name evidence="6" type="ORF">ACX05_01570</name>
</gene>
<feature type="signal peptide" evidence="4">
    <location>
        <begin position="1"/>
        <end position="27"/>
    </location>
</feature>
<evidence type="ECO:0000313" key="6">
    <source>
        <dbReference type="EMBL" id="KOY42336.1"/>
    </source>
</evidence>
<dbReference type="InterPro" id="IPR051455">
    <property type="entry name" value="Bact_solute-bind_prot3"/>
</dbReference>
<evidence type="ECO:0000256" key="4">
    <source>
        <dbReference type="SAM" id="SignalP"/>
    </source>
</evidence>
<dbReference type="Proteomes" id="UP000037697">
    <property type="component" value="Unassembled WGS sequence"/>
</dbReference>
<protein>
    <recommendedName>
        <fullName evidence="5">Solute-binding protein family 3/N-terminal domain-containing protein</fullName>
    </recommendedName>
</protein>
<dbReference type="InterPro" id="IPR001638">
    <property type="entry name" value="Solute-binding_3/MltF_N"/>
</dbReference>
<evidence type="ECO:0000256" key="2">
    <source>
        <dbReference type="ARBA" id="ARBA00022448"/>
    </source>
</evidence>
<dbReference type="GO" id="GO:0006865">
    <property type="term" value="P:amino acid transport"/>
    <property type="evidence" value="ECO:0007669"/>
    <property type="project" value="TreeGrafter"/>
</dbReference>
<dbReference type="Gene3D" id="3.40.190.10">
    <property type="entry name" value="Periplasmic binding protein-like II"/>
    <property type="match status" value="2"/>
</dbReference>
<dbReference type="AlphaFoldDB" id="A0AAW3J3V1"/>
<accession>A0AAW3J3V1</accession>
<comment type="similarity">
    <text evidence="1">Belongs to the bacterial solute-binding protein 3 family.</text>
</comment>
<dbReference type="GO" id="GO:0030288">
    <property type="term" value="C:outer membrane-bounded periplasmic space"/>
    <property type="evidence" value="ECO:0007669"/>
    <property type="project" value="TreeGrafter"/>
</dbReference>